<dbReference type="InterPro" id="IPR011010">
    <property type="entry name" value="DNA_brk_join_enz"/>
</dbReference>
<proteinExistence type="predicted"/>
<sequence>MNTSYKVKLWEVRPNRRKSKDGKPGKVISYTARWVVDGREKSKTFQRSAQAANFLSDLRQAAKAGEEFDVNSGLPLSMLPREAEEKPARTWLEFSLAYIDMKWPGVAPKSRDGLTDTIATVTPALVRDDAPEAPDAEVLRRALRGYYLAPQDRDRPRPPEVAEALSWLIKASLEMPEVAKAANVRASLNALSRKLDGKSAAASTVTRKRAVFYNAFEYAVELEEPGFEGNPLDKVKWTPPQVAEEVDPRVVIGPRHMDECLTAVTYVGKRGRGRRLRAFYGCLYYAMLRPAEAAALHEDDCTLPETGWGEFLIARTLPESGARWTDDGSTHAERGLKWRAVGAVRKVSVPPVLVKMIKEHIAEFGTAPDGRIFQTERGGVVGSTAYGDVWAETRPLALTPAQVASLLARRPYDLRHAGVSLRLNAGVPATDVAEEAGHSLKVLLDIYAKCIEGQKGHTHKRIDDALGH</sequence>
<organism evidence="3 4">
    <name type="scientific">Actinomadura parmotrematis</name>
    <dbReference type="NCBI Taxonomy" id="2864039"/>
    <lineage>
        <taxon>Bacteria</taxon>
        <taxon>Bacillati</taxon>
        <taxon>Actinomycetota</taxon>
        <taxon>Actinomycetes</taxon>
        <taxon>Streptosporangiales</taxon>
        <taxon>Thermomonosporaceae</taxon>
        <taxon>Actinomadura</taxon>
    </lineage>
</organism>
<evidence type="ECO:0000313" key="4">
    <source>
        <dbReference type="Proteomes" id="UP000774570"/>
    </source>
</evidence>
<comment type="caution">
    <text evidence="3">The sequence shown here is derived from an EMBL/GenBank/DDBJ whole genome shotgun (WGS) entry which is preliminary data.</text>
</comment>
<dbReference type="RefSeq" id="WP_220168332.1">
    <property type="nucleotide sequence ID" value="NZ_JAIBOA010000014.1"/>
</dbReference>
<dbReference type="InterPro" id="IPR013762">
    <property type="entry name" value="Integrase-like_cat_sf"/>
</dbReference>
<keyword evidence="4" id="KW-1185">Reference proteome</keyword>
<dbReference type="Gene3D" id="1.10.443.10">
    <property type="entry name" value="Intergrase catalytic core"/>
    <property type="match status" value="1"/>
</dbReference>
<feature type="domain" description="Tyr recombinase" evidence="2">
    <location>
        <begin position="246"/>
        <end position="460"/>
    </location>
</feature>
<dbReference type="EMBL" id="JAIBOA010000014">
    <property type="protein sequence ID" value="MBW8485107.1"/>
    <property type="molecule type" value="Genomic_DNA"/>
</dbReference>
<protein>
    <submittedName>
        <fullName evidence="3">Site-specific integrase</fullName>
    </submittedName>
</protein>
<accession>A0ABS7FXE8</accession>
<evidence type="ECO:0000256" key="1">
    <source>
        <dbReference type="ARBA" id="ARBA00023172"/>
    </source>
</evidence>
<dbReference type="SUPFAM" id="SSF56349">
    <property type="entry name" value="DNA breaking-rejoining enzymes"/>
    <property type="match status" value="1"/>
</dbReference>
<dbReference type="InterPro" id="IPR002104">
    <property type="entry name" value="Integrase_catalytic"/>
</dbReference>
<keyword evidence="1" id="KW-0233">DNA recombination</keyword>
<dbReference type="Proteomes" id="UP000774570">
    <property type="component" value="Unassembled WGS sequence"/>
</dbReference>
<evidence type="ECO:0000313" key="3">
    <source>
        <dbReference type="EMBL" id="MBW8485107.1"/>
    </source>
</evidence>
<gene>
    <name evidence="3" type="ORF">K1Y72_22180</name>
</gene>
<reference evidence="3 4" key="1">
    <citation type="submission" date="2021-07" db="EMBL/GenBank/DDBJ databases">
        <title>Actinomadura sp. PM05-2 isolated from lichen.</title>
        <authorList>
            <person name="Somphong A."/>
            <person name="Phongsopitanun W."/>
            <person name="Tanasupawat S."/>
            <person name="Peongsungnone V."/>
        </authorList>
    </citation>
    <scope>NUCLEOTIDE SEQUENCE [LARGE SCALE GENOMIC DNA]</scope>
    <source>
        <strain evidence="3 4">PM05-2</strain>
    </source>
</reference>
<dbReference type="PROSITE" id="PS51898">
    <property type="entry name" value="TYR_RECOMBINASE"/>
    <property type="match status" value="1"/>
</dbReference>
<evidence type="ECO:0000259" key="2">
    <source>
        <dbReference type="PROSITE" id="PS51898"/>
    </source>
</evidence>
<name>A0ABS7FXE8_9ACTN</name>